<evidence type="ECO:0000256" key="5">
    <source>
        <dbReference type="ARBA" id="ARBA00022803"/>
    </source>
</evidence>
<dbReference type="Gene3D" id="1.25.40.10">
    <property type="entry name" value="Tetratricopeptide repeat domain"/>
    <property type="match status" value="1"/>
</dbReference>
<evidence type="ECO:0000256" key="2">
    <source>
        <dbReference type="ARBA" id="ARBA00004487"/>
    </source>
</evidence>
<keyword evidence="3" id="KW-0963">Cytoplasm</keyword>
<feature type="compositionally biased region" description="Basic and acidic residues" evidence="12">
    <location>
        <begin position="115"/>
        <end position="132"/>
    </location>
</feature>
<evidence type="ECO:0000256" key="11">
    <source>
        <dbReference type="PROSITE-ProRule" id="PRU00339"/>
    </source>
</evidence>
<dbReference type="PANTHER" id="PTHR46492">
    <property type="entry name" value="DYNEIN ASSEMBLY FACTOR 4, AXONEMAL"/>
    <property type="match status" value="1"/>
</dbReference>
<evidence type="ECO:0000256" key="10">
    <source>
        <dbReference type="ARBA" id="ARBA00024430"/>
    </source>
</evidence>
<dbReference type="CDD" id="cd06469">
    <property type="entry name" value="p23_DYX1C1_like"/>
    <property type="match status" value="1"/>
</dbReference>
<dbReference type="GO" id="GO:0007507">
    <property type="term" value="P:heart development"/>
    <property type="evidence" value="ECO:0007669"/>
    <property type="project" value="TreeGrafter"/>
</dbReference>
<dbReference type="InterPro" id="IPR008978">
    <property type="entry name" value="HSP20-like_chaperone"/>
</dbReference>
<dbReference type="GO" id="GO:0007399">
    <property type="term" value="P:nervous system development"/>
    <property type="evidence" value="ECO:0007669"/>
    <property type="project" value="UniProtKB-KW"/>
</dbReference>
<dbReference type="GO" id="GO:0005576">
    <property type="term" value="C:extracellular region"/>
    <property type="evidence" value="ECO:0007669"/>
    <property type="project" value="GOC"/>
</dbReference>
<keyword evidence="15" id="KW-1185">Reference proteome</keyword>
<feature type="domain" description="CS" evidence="13">
    <location>
        <begin position="3"/>
        <end position="87"/>
    </location>
</feature>
<evidence type="ECO:0000313" key="14">
    <source>
        <dbReference type="Ensembl" id="ENSVKKP00000026877.1"/>
    </source>
</evidence>
<keyword evidence="4" id="KW-0677">Repeat</keyword>
<dbReference type="GO" id="GO:0003351">
    <property type="term" value="P:epithelial cilium movement involved in extracellular fluid movement"/>
    <property type="evidence" value="ECO:0007669"/>
    <property type="project" value="TreeGrafter"/>
</dbReference>
<feature type="repeat" description="TPR" evidence="11">
    <location>
        <begin position="352"/>
        <end position="385"/>
    </location>
</feature>
<name>A0A8D2LU87_VARKO</name>
<evidence type="ECO:0000256" key="9">
    <source>
        <dbReference type="ARBA" id="ARBA00024190"/>
    </source>
</evidence>
<keyword evidence="7" id="KW-0539">Nucleus</keyword>
<reference evidence="14" key="1">
    <citation type="submission" date="2025-08" db="UniProtKB">
        <authorList>
            <consortium name="Ensembl"/>
        </authorList>
    </citation>
    <scope>IDENTIFICATION</scope>
</reference>
<dbReference type="PANTHER" id="PTHR46492:SF1">
    <property type="entry name" value="DYNEIN AXONEMAL ASSEMBLY FACTOR 4"/>
    <property type="match status" value="1"/>
</dbReference>
<dbReference type="AlphaFoldDB" id="A0A8D2LU87"/>
<dbReference type="GO" id="GO:0120293">
    <property type="term" value="C:dynein axonemal particle"/>
    <property type="evidence" value="ECO:0007669"/>
    <property type="project" value="UniProtKB-SubCell"/>
</dbReference>
<feature type="region of interest" description="Disordered" evidence="12">
    <location>
        <begin position="112"/>
        <end position="132"/>
    </location>
</feature>
<dbReference type="InterPro" id="IPR019734">
    <property type="entry name" value="TPR_rpt"/>
</dbReference>
<evidence type="ECO:0000256" key="12">
    <source>
        <dbReference type="SAM" id="MobiDB-lite"/>
    </source>
</evidence>
<organism evidence="14 15">
    <name type="scientific">Varanus komodoensis</name>
    <name type="common">Komodo dragon</name>
    <dbReference type="NCBI Taxonomy" id="61221"/>
    <lineage>
        <taxon>Eukaryota</taxon>
        <taxon>Metazoa</taxon>
        <taxon>Chordata</taxon>
        <taxon>Craniata</taxon>
        <taxon>Vertebrata</taxon>
        <taxon>Euteleostomi</taxon>
        <taxon>Lepidosauria</taxon>
        <taxon>Squamata</taxon>
        <taxon>Bifurcata</taxon>
        <taxon>Unidentata</taxon>
        <taxon>Episquamata</taxon>
        <taxon>Toxicofera</taxon>
        <taxon>Anguimorpha</taxon>
        <taxon>Paleoanguimorpha</taxon>
        <taxon>Varanoidea</taxon>
        <taxon>Varanidae</taxon>
        <taxon>Varanus</taxon>
    </lineage>
</organism>
<comment type="subcellular location">
    <subcellularLocation>
        <location evidence="2">Cell projection</location>
        <location evidence="2">Neuron projection</location>
    </subcellularLocation>
    <subcellularLocation>
        <location evidence="9">Dynein axonemal particle</location>
    </subcellularLocation>
    <subcellularLocation>
        <location evidence="1">Nucleus</location>
    </subcellularLocation>
</comment>
<sequence length="403" mass="46419">MPLWVRDHSWEQTAEAVYLTVPVRAARLRPGSIFCTEQYLKVNSPPFLFEAILYAPIDDVRSSAKIENGSVFFTLYKKETVMWESLVMENGDKEKMQRIREDAVQKAQVDAQAEAEAKATQKRERNKFALDATMKLEDAERKRIEQQKEEERKKATEEIEKWKEQNEKQKKVQEIHQSHHEKGETLEKSKGFYVSIAAGRSSRNMFADKLKEEALPAPRSASSIKINFTPRAFPTALRESRVPEEEEWLCKQAEARRMINADIAEIEDLKEEEKNPDWLKDKGNKMFETGNYIAAVNAYNLALRINNKIPTLYLNRAACHLKLRNLHKAIEDSSKALDLLTPSVPENAKARVKAHLRRGTAFCELELYAEGLQDYIAALKIEPTNKNVEEDAEKIRRIIQASE</sequence>
<dbReference type="Gene3D" id="2.60.40.790">
    <property type="match status" value="1"/>
</dbReference>
<evidence type="ECO:0000256" key="6">
    <source>
        <dbReference type="ARBA" id="ARBA00022902"/>
    </source>
</evidence>
<dbReference type="InterPro" id="IPR011990">
    <property type="entry name" value="TPR-like_helical_dom_sf"/>
</dbReference>
<evidence type="ECO:0000259" key="13">
    <source>
        <dbReference type="PROSITE" id="PS51203"/>
    </source>
</evidence>
<dbReference type="GO" id="GO:0005634">
    <property type="term" value="C:nucleus"/>
    <property type="evidence" value="ECO:0007669"/>
    <property type="project" value="UniProtKB-SubCell"/>
</dbReference>
<proteinExistence type="predicted"/>
<keyword evidence="6" id="KW-0524">Neurogenesis</keyword>
<dbReference type="PROSITE" id="PS51203">
    <property type="entry name" value="CS"/>
    <property type="match status" value="1"/>
</dbReference>
<dbReference type="SUPFAM" id="SSF49764">
    <property type="entry name" value="HSP20-like chaperones"/>
    <property type="match status" value="1"/>
</dbReference>
<evidence type="ECO:0000256" key="1">
    <source>
        <dbReference type="ARBA" id="ARBA00004123"/>
    </source>
</evidence>
<dbReference type="GO" id="GO:0043005">
    <property type="term" value="C:neuron projection"/>
    <property type="evidence" value="ECO:0007669"/>
    <property type="project" value="UniProtKB-SubCell"/>
</dbReference>
<dbReference type="OMA" id="ELAAWHF"/>
<evidence type="ECO:0000256" key="8">
    <source>
        <dbReference type="ARBA" id="ARBA00023273"/>
    </source>
</evidence>
<dbReference type="GO" id="GO:0036159">
    <property type="term" value="P:inner dynein arm assembly"/>
    <property type="evidence" value="ECO:0007669"/>
    <property type="project" value="TreeGrafter"/>
</dbReference>
<dbReference type="InterPro" id="IPR007052">
    <property type="entry name" value="CS_dom"/>
</dbReference>
<dbReference type="InterPro" id="IPR037894">
    <property type="entry name" value="CS_DYX1C1"/>
</dbReference>
<dbReference type="FunFam" id="2.60.40.790:FF:000015">
    <property type="entry name" value="dynein assembly factor 4, axonemal isoform X1"/>
    <property type="match status" value="1"/>
</dbReference>
<keyword evidence="8" id="KW-0966">Cell projection</keyword>
<dbReference type="Proteomes" id="UP000694545">
    <property type="component" value="Unplaced"/>
</dbReference>
<dbReference type="SMART" id="SM00028">
    <property type="entry name" value="TPR"/>
    <property type="match status" value="3"/>
</dbReference>
<dbReference type="GO" id="GO:0007368">
    <property type="term" value="P:determination of left/right symmetry"/>
    <property type="evidence" value="ECO:0007669"/>
    <property type="project" value="TreeGrafter"/>
</dbReference>
<protein>
    <recommendedName>
        <fullName evidence="10">Dynein axonemal assembly factor 4</fullName>
    </recommendedName>
</protein>
<reference evidence="14" key="2">
    <citation type="submission" date="2025-09" db="UniProtKB">
        <authorList>
            <consortium name="Ensembl"/>
        </authorList>
    </citation>
    <scope>IDENTIFICATION</scope>
</reference>
<dbReference type="GO" id="GO:0030331">
    <property type="term" value="F:nuclear estrogen receptor binding"/>
    <property type="evidence" value="ECO:0007669"/>
    <property type="project" value="TreeGrafter"/>
</dbReference>
<evidence type="ECO:0000256" key="3">
    <source>
        <dbReference type="ARBA" id="ARBA00022490"/>
    </source>
</evidence>
<dbReference type="SUPFAM" id="SSF48452">
    <property type="entry name" value="TPR-like"/>
    <property type="match status" value="1"/>
</dbReference>
<dbReference type="FunFam" id="1.25.40.10:FF:000176">
    <property type="entry name" value="dynein assembly factor 4, axonemal isoform X1"/>
    <property type="match status" value="1"/>
</dbReference>
<dbReference type="Pfam" id="PF04969">
    <property type="entry name" value="CS"/>
    <property type="match status" value="1"/>
</dbReference>
<dbReference type="GO" id="GO:0036158">
    <property type="term" value="P:outer dynein arm assembly"/>
    <property type="evidence" value="ECO:0007669"/>
    <property type="project" value="TreeGrafter"/>
</dbReference>
<keyword evidence="5 11" id="KW-0802">TPR repeat</keyword>
<dbReference type="PROSITE" id="PS50005">
    <property type="entry name" value="TPR"/>
    <property type="match status" value="1"/>
</dbReference>
<dbReference type="InterPro" id="IPR052004">
    <property type="entry name" value="Dynein_assembly_factor_4"/>
</dbReference>
<evidence type="ECO:0000256" key="4">
    <source>
        <dbReference type="ARBA" id="ARBA00022737"/>
    </source>
</evidence>
<dbReference type="Ensembl" id="ENSVKKT00000027534.1">
    <property type="protein sequence ID" value="ENSVKKP00000026877.1"/>
    <property type="gene ID" value="ENSVKKG00000017527.1"/>
</dbReference>
<evidence type="ECO:0000313" key="15">
    <source>
        <dbReference type="Proteomes" id="UP000694545"/>
    </source>
</evidence>
<evidence type="ECO:0000256" key="7">
    <source>
        <dbReference type="ARBA" id="ARBA00023242"/>
    </source>
</evidence>
<accession>A0A8D2LU87</accession>